<dbReference type="InterPro" id="IPR017853">
    <property type="entry name" value="GH"/>
</dbReference>
<proteinExistence type="predicted"/>
<sequence>MSFRNGTYRSETKPCNLLQLDKAADEETAELANARYTRTSTVTVVTCPISTYTLETGISSNLPSTTGTCVSATICPGCQGQRYVNGNGASYQVQCDRTFSGKVIADNTNVDMVQKRSIRPSIQACLASCDTTDDCVAAVLTGETCTLYSSIDGIAQFAGAQAGVRSAYAATNSIILSSILSRPSSSSSATPFSDQLSNYISSQLSENSPVSTSVDTIVYITTSATSSSSAFSSAVDSYSSQLSEYLSSQLSANSPQSTSPDTIVYITSTTTSASSSTRTIASSPTPSSDASISSNSGLSTFTSSRPDPAQSSPAGSTSTTSTLRSTSNLATSSSASSSSTAFSGSSSLSLSSASGTSGILSSSRTSTATSSTTVSSSSVSTQSPSSSSPSQSSSSARSSSSSSPPSSPTSSSSSASTSVNRSSTTLSTTSSSSGLPSTSTSLTSSLRSTSTSSSTSLSASTIQTSSFLSITSATGPTPVPNNGKRGLCYNQANLTMPFSLSGQNSRVSWAYNWYYQACPNGQTTCGYNPAIQHIPLLYSNSPGLLDAWPTAAQSAINAGTPALMSFNEPDVCYDGSACMSVNASVSTYLQYMQPFAGRAQLGAPAVTNAGSPSGLTYLEWFLGNCTGCTVDFINIHWYSNKFAGASYFEYFVNQTRAIAQGRPIWVTEFALNNENPYTQAELQAFLRQVMPWMDQQPDVARYAYFMAAPGILINSAGSDLSGTGVVYNNFTNATLQPDLF</sequence>
<keyword evidence="4" id="KW-1185">Reference proteome</keyword>
<dbReference type="RefSeq" id="XP_007802736.1">
    <property type="nucleotide sequence ID" value="XM_007804545.1"/>
</dbReference>
<accession>U1G2L6</accession>
<protein>
    <recommendedName>
        <fullName evidence="2">Asl1-like glycosyl hydrolase catalytic domain-containing protein</fullName>
    </recommendedName>
</protein>
<dbReference type="InterPro" id="IPR024655">
    <property type="entry name" value="Asl1_glyco_hydro_catalytic"/>
</dbReference>
<dbReference type="PANTHER" id="PTHR34154:SF10">
    <property type="entry name" value="ASL1-LIKE GLYCOSYL HYDROLASE CATALYTIC DOMAIN-CONTAINING PROTEIN"/>
    <property type="match status" value="1"/>
</dbReference>
<evidence type="ECO:0000259" key="2">
    <source>
        <dbReference type="Pfam" id="PF11790"/>
    </source>
</evidence>
<dbReference type="InterPro" id="IPR053183">
    <property type="entry name" value="ASL1"/>
</dbReference>
<dbReference type="eggNOG" id="ENOG502RXK9">
    <property type="taxonomic scope" value="Eukaryota"/>
</dbReference>
<feature type="compositionally biased region" description="Low complexity" evidence="1">
    <location>
        <begin position="316"/>
        <end position="455"/>
    </location>
</feature>
<dbReference type="Gene3D" id="3.20.20.80">
    <property type="entry name" value="Glycosidases"/>
    <property type="match status" value="1"/>
</dbReference>
<feature type="region of interest" description="Disordered" evidence="1">
    <location>
        <begin position="275"/>
        <end position="455"/>
    </location>
</feature>
<dbReference type="HOGENOM" id="CLU_357869_0_0_1"/>
<dbReference type="EMBL" id="KE721204">
    <property type="protein sequence ID" value="ERF71527.1"/>
    <property type="molecule type" value="Genomic_DNA"/>
</dbReference>
<reference evidence="4" key="1">
    <citation type="journal article" date="2014" name="BMC Genomics">
        <title>Genome characteristics reveal the impact of lichenization on lichen-forming fungus Endocarpon pusillum Hedwig (Verrucariales, Ascomycota).</title>
        <authorList>
            <person name="Wang Y.-Y."/>
            <person name="Liu B."/>
            <person name="Zhang X.-Y."/>
            <person name="Zhou Q.-M."/>
            <person name="Zhang T."/>
            <person name="Li H."/>
            <person name="Yu Y.-F."/>
            <person name="Zhang X.-L."/>
            <person name="Hao X.-Y."/>
            <person name="Wang M."/>
            <person name="Wang L."/>
            <person name="Wei J.-C."/>
        </authorList>
    </citation>
    <scope>NUCLEOTIDE SEQUENCE [LARGE SCALE GENOMIC DNA]</scope>
    <source>
        <strain evidence="4">Z07020 / HMAS-L-300199</strain>
    </source>
</reference>
<feature type="domain" description="Asl1-like glycosyl hydrolase catalytic" evidence="2">
    <location>
        <begin position="486"/>
        <end position="727"/>
    </location>
</feature>
<name>U1G2L6_ENDPU</name>
<evidence type="ECO:0000313" key="4">
    <source>
        <dbReference type="Proteomes" id="UP000019373"/>
    </source>
</evidence>
<evidence type="ECO:0000313" key="3">
    <source>
        <dbReference type="EMBL" id="ERF71527.1"/>
    </source>
</evidence>
<dbReference type="Pfam" id="PF11790">
    <property type="entry name" value="Glyco_hydro_cc"/>
    <property type="match status" value="1"/>
</dbReference>
<dbReference type="GeneID" id="19235577"/>
<dbReference type="GO" id="GO:0009277">
    <property type="term" value="C:fungal-type cell wall"/>
    <property type="evidence" value="ECO:0007669"/>
    <property type="project" value="TreeGrafter"/>
</dbReference>
<feature type="compositionally biased region" description="Low complexity" evidence="1">
    <location>
        <begin position="275"/>
        <end position="304"/>
    </location>
</feature>
<dbReference type="Proteomes" id="UP000019373">
    <property type="component" value="Unassembled WGS sequence"/>
</dbReference>
<organism evidence="3 4">
    <name type="scientific">Endocarpon pusillum (strain Z07020 / HMAS-L-300199)</name>
    <name type="common">Lichen-forming fungus</name>
    <dbReference type="NCBI Taxonomy" id="1263415"/>
    <lineage>
        <taxon>Eukaryota</taxon>
        <taxon>Fungi</taxon>
        <taxon>Dikarya</taxon>
        <taxon>Ascomycota</taxon>
        <taxon>Pezizomycotina</taxon>
        <taxon>Eurotiomycetes</taxon>
        <taxon>Chaetothyriomycetidae</taxon>
        <taxon>Verrucariales</taxon>
        <taxon>Verrucariaceae</taxon>
        <taxon>Endocarpon</taxon>
    </lineage>
</organism>
<dbReference type="PANTHER" id="PTHR34154">
    <property type="entry name" value="ALKALI-SENSITIVE LINKAGE PROTEIN 1"/>
    <property type="match status" value="1"/>
</dbReference>
<gene>
    <name evidence="3" type="ORF">EPUS_00516</name>
</gene>
<dbReference type="SUPFAM" id="SSF51445">
    <property type="entry name" value="(Trans)glycosidases"/>
    <property type="match status" value="1"/>
</dbReference>
<dbReference type="AlphaFoldDB" id="U1G2L6"/>
<evidence type="ECO:0000256" key="1">
    <source>
        <dbReference type="SAM" id="MobiDB-lite"/>
    </source>
</evidence>
<dbReference type="GO" id="GO:0071966">
    <property type="term" value="P:fungal-type cell wall polysaccharide metabolic process"/>
    <property type="evidence" value="ECO:0007669"/>
    <property type="project" value="TreeGrafter"/>
</dbReference>
<dbReference type="OrthoDB" id="43654at2759"/>
<dbReference type="OMA" id="NEPDACY"/>